<protein>
    <submittedName>
        <fullName evidence="2">Uncharacterized protein</fullName>
    </submittedName>
</protein>
<dbReference type="InterPro" id="IPR008775">
    <property type="entry name" value="Phytyl_CoA_dOase-like"/>
</dbReference>
<dbReference type="PANTHER" id="PTHR20883:SF46">
    <property type="entry name" value="PHYTANOYL-COA HYDROXYLASE"/>
    <property type="match status" value="1"/>
</dbReference>
<gene>
    <name evidence="2" type="ORF">OEZ85_001635</name>
</gene>
<reference evidence="2 3" key="1">
    <citation type="submission" date="2023-05" db="EMBL/GenBank/DDBJ databases">
        <title>A 100% complete, gapless, phased diploid assembly of the Scenedesmus obliquus UTEX 3031 genome.</title>
        <authorList>
            <person name="Biondi T.C."/>
            <person name="Hanschen E.R."/>
            <person name="Kwon T."/>
            <person name="Eng W."/>
            <person name="Kruse C.P.S."/>
            <person name="Koehler S.I."/>
            <person name="Kunde Y."/>
            <person name="Gleasner C.D."/>
            <person name="You Mak K.T."/>
            <person name="Polle J."/>
            <person name="Hovde B.T."/>
            <person name="Starkenburg S.R."/>
        </authorList>
    </citation>
    <scope>NUCLEOTIDE SEQUENCE [LARGE SCALE GENOMIC DNA]</scope>
    <source>
        <strain evidence="2 3">DOE0152z</strain>
    </source>
</reference>
<organism evidence="2 3">
    <name type="scientific">Tetradesmus obliquus</name>
    <name type="common">Green alga</name>
    <name type="synonym">Acutodesmus obliquus</name>
    <dbReference type="NCBI Taxonomy" id="3088"/>
    <lineage>
        <taxon>Eukaryota</taxon>
        <taxon>Viridiplantae</taxon>
        <taxon>Chlorophyta</taxon>
        <taxon>core chlorophytes</taxon>
        <taxon>Chlorophyceae</taxon>
        <taxon>CS clade</taxon>
        <taxon>Sphaeropleales</taxon>
        <taxon>Scenedesmaceae</taxon>
        <taxon>Tetradesmus</taxon>
    </lineage>
</organism>
<evidence type="ECO:0000256" key="1">
    <source>
        <dbReference type="ARBA" id="ARBA00001962"/>
    </source>
</evidence>
<dbReference type="SUPFAM" id="SSF51197">
    <property type="entry name" value="Clavaminate synthase-like"/>
    <property type="match status" value="1"/>
</dbReference>
<name>A0ABY8U104_TETOB</name>
<dbReference type="Pfam" id="PF05721">
    <property type="entry name" value="PhyH"/>
    <property type="match status" value="1"/>
</dbReference>
<dbReference type="Gene3D" id="2.60.120.620">
    <property type="entry name" value="q2cbj1_9rhob like domain"/>
    <property type="match status" value="1"/>
</dbReference>
<evidence type="ECO:0000313" key="2">
    <source>
        <dbReference type="EMBL" id="WIA14922.1"/>
    </source>
</evidence>
<sequence length="278" mass="29579">MQPVLVSLQQHGCALLPPTFLQDTTLDAMRCEASGLLEQAEAQHCCNGGDLADVQQLAEQRGCVFQVLPELVPGHVARADAASYFKQRDSWPCCQGVAAFLQSPQVLQLMQAALGSTAVLLYNEQYIMKPPHSSGSAFGWHYDSQWCDKQHGVQYSPYLSLWVALDDMTAENGCLVVLPGSRGNKQTGNSGCSSRMEACWQGAQSELLALRAGHGAVATAPATHNADCLKRDNLCRSANVLATAAGSTAGHAYPMSNSCLGGHIVPETAHAVHSVQGC</sequence>
<dbReference type="PANTHER" id="PTHR20883">
    <property type="entry name" value="PHYTANOYL-COA DIOXYGENASE DOMAIN CONTAINING 1"/>
    <property type="match status" value="1"/>
</dbReference>
<proteinExistence type="predicted"/>
<accession>A0ABY8U104</accession>
<keyword evidence="3" id="KW-1185">Reference proteome</keyword>
<evidence type="ECO:0000313" key="3">
    <source>
        <dbReference type="Proteomes" id="UP001244341"/>
    </source>
</evidence>
<dbReference type="EMBL" id="CP126213">
    <property type="protein sequence ID" value="WIA14922.1"/>
    <property type="molecule type" value="Genomic_DNA"/>
</dbReference>
<dbReference type="Proteomes" id="UP001244341">
    <property type="component" value="Chromosome 6b"/>
</dbReference>
<comment type="cofactor">
    <cofactor evidence="1">
        <name>Fe cation</name>
        <dbReference type="ChEBI" id="CHEBI:24875"/>
    </cofactor>
</comment>